<dbReference type="Pfam" id="PF12728">
    <property type="entry name" value="HTH_17"/>
    <property type="match status" value="1"/>
</dbReference>
<dbReference type="Proteomes" id="UP001139451">
    <property type="component" value="Unassembled WGS sequence"/>
</dbReference>
<evidence type="ECO:0000313" key="3">
    <source>
        <dbReference type="Proteomes" id="UP001139451"/>
    </source>
</evidence>
<dbReference type="InterPro" id="IPR041657">
    <property type="entry name" value="HTH_17"/>
</dbReference>
<reference evidence="2" key="1">
    <citation type="submission" date="2022-05" db="EMBL/GenBank/DDBJ databases">
        <title>Sphingomonas sp. strain MG17 Genome sequencing and assembly.</title>
        <authorList>
            <person name="Kim I."/>
        </authorList>
    </citation>
    <scope>NUCLEOTIDE SEQUENCE</scope>
    <source>
        <strain evidence="2">MG17</strain>
    </source>
</reference>
<dbReference type="AlphaFoldDB" id="A0A9X2HRB1"/>
<organism evidence="2 3">
    <name type="scientific">Sphingomonas tagetis</name>
    <dbReference type="NCBI Taxonomy" id="2949092"/>
    <lineage>
        <taxon>Bacteria</taxon>
        <taxon>Pseudomonadati</taxon>
        <taxon>Pseudomonadota</taxon>
        <taxon>Alphaproteobacteria</taxon>
        <taxon>Sphingomonadales</taxon>
        <taxon>Sphingomonadaceae</taxon>
        <taxon>Sphingomonas</taxon>
    </lineage>
</organism>
<accession>A0A9X2HRB1</accession>
<keyword evidence="3" id="KW-1185">Reference proteome</keyword>
<comment type="caution">
    <text evidence="2">The sequence shown here is derived from an EMBL/GenBank/DDBJ whole genome shotgun (WGS) entry which is preliminary data.</text>
</comment>
<proteinExistence type="predicted"/>
<evidence type="ECO:0000259" key="1">
    <source>
        <dbReference type="Pfam" id="PF12728"/>
    </source>
</evidence>
<gene>
    <name evidence="2" type="ORF">M9978_17085</name>
</gene>
<feature type="domain" description="Helix-turn-helix" evidence="1">
    <location>
        <begin position="25"/>
        <end position="70"/>
    </location>
</feature>
<dbReference type="EMBL" id="JAMLDX010000015">
    <property type="protein sequence ID" value="MCP3732139.1"/>
    <property type="molecule type" value="Genomic_DNA"/>
</dbReference>
<protein>
    <submittedName>
        <fullName evidence="2">Helix-turn-helix domain-containing protein</fullName>
    </submittedName>
</protein>
<name>A0A9X2HRB1_9SPHN</name>
<sequence>MRLDEQRSKAAQDEVILPITVRIPAAIRMTGIGRSKLYQLIARGEIDMAKIGTATLITVESLQRLVERNRR</sequence>
<evidence type="ECO:0000313" key="2">
    <source>
        <dbReference type="EMBL" id="MCP3732139.1"/>
    </source>
</evidence>